<dbReference type="AlphaFoldDB" id="A0A0M3HY42"/>
<evidence type="ECO:0000313" key="3">
    <source>
        <dbReference type="Proteomes" id="UP000036681"/>
    </source>
</evidence>
<keyword evidence="2" id="KW-0732">Signal</keyword>
<dbReference type="Proteomes" id="UP000036681">
    <property type="component" value="Unplaced"/>
</dbReference>
<keyword evidence="1" id="KW-0812">Transmembrane</keyword>
<feature type="signal peptide" evidence="2">
    <location>
        <begin position="1"/>
        <end position="21"/>
    </location>
</feature>
<keyword evidence="1" id="KW-0472">Membrane</keyword>
<dbReference type="WBParaSite" id="ALUE_0000836801-mRNA-1">
    <property type="protein sequence ID" value="ALUE_0000836801-mRNA-1"/>
    <property type="gene ID" value="ALUE_0000836801"/>
</dbReference>
<name>A0A0M3HY42_ASCLU</name>
<keyword evidence="3" id="KW-1185">Reference proteome</keyword>
<evidence type="ECO:0000256" key="1">
    <source>
        <dbReference type="SAM" id="Phobius"/>
    </source>
</evidence>
<evidence type="ECO:0000313" key="4">
    <source>
        <dbReference type="WBParaSite" id="ALUE_0000836801-mRNA-1"/>
    </source>
</evidence>
<protein>
    <submittedName>
        <fullName evidence="4">Undecaprenyl/decaprenyl-phosphate alpha-N-acetylglucosaminyl 1-phosphate transferase</fullName>
    </submittedName>
</protein>
<organism evidence="3 4">
    <name type="scientific">Ascaris lumbricoides</name>
    <name type="common">Giant roundworm</name>
    <dbReference type="NCBI Taxonomy" id="6252"/>
    <lineage>
        <taxon>Eukaryota</taxon>
        <taxon>Metazoa</taxon>
        <taxon>Ecdysozoa</taxon>
        <taxon>Nematoda</taxon>
        <taxon>Chromadorea</taxon>
        <taxon>Rhabditida</taxon>
        <taxon>Spirurina</taxon>
        <taxon>Ascaridomorpha</taxon>
        <taxon>Ascaridoidea</taxon>
        <taxon>Ascarididae</taxon>
        <taxon>Ascaris</taxon>
    </lineage>
</organism>
<proteinExistence type="predicted"/>
<accession>A0A0M3HY42</accession>
<feature type="transmembrane region" description="Helical" evidence="1">
    <location>
        <begin position="74"/>
        <end position="92"/>
    </location>
</feature>
<feature type="chain" id="PRO_5005656758" evidence="2">
    <location>
        <begin position="22"/>
        <end position="108"/>
    </location>
</feature>
<reference evidence="4" key="1">
    <citation type="submission" date="2017-02" db="UniProtKB">
        <authorList>
            <consortium name="WormBaseParasite"/>
        </authorList>
    </citation>
    <scope>IDENTIFICATION</scope>
</reference>
<sequence>MLLWFFDLISLVLIGVRVVRHYNLFGIGRRGFDPNNTMGVNNHFPIVFPLDKRASALAAFVLFVRLKTGHIRPLWIMVPLWIFLFIAIVELTRRLISIHNKATAVVSR</sequence>
<keyword evidence="1" id="KW-1133">Transmembrane helix</keyword>
<evidence type="ECO:0000256" key="2">
    <source>
        <dbReference type="SAM" id="SignalP"/>
    </source>
</evidence>